<name>A0AAW0L163_QUESU</name>
<dbReference type="AlphaFoldDB" id="A0AAW0L163"/>
<evidence type="ECO:0008006" key="4">
    <source>
        <dbReference type="Google" id="ProtNLM"/>
    </source>
</evidence>
<dbReference type="EMBL" id="PKMF04000179">
    <property type="protein sequence ID" value="KAK7844812.1"/>
    <property type="molecule type" value="Genomic_DNA"/>
</dbReference>
<keyword evidence="3" id="KW-1185">Reference proteome</keyword>
<keyword evidence="1" id="KW-0732">Signal</keyword>
<proteinExistence type="predicted"/>
<feature type="chain" id="PRO_5043597856" description="Secreted peptide" evidence="1">
    <location>
        <begin position="26"/>
        <end position="83"/>
    </location>
</feature>
<evidence type="ECO:0000256" key="1">
    <source>
        <dbReference type="SAM" id="SignalP"/>
    </source>
</evidence>
<evidence type="ECO:0000313" key="3">
    <source>
        <dbReference type="Proteomes" id="UP000237347"/>
    </source>
</evidence>
<sequence>MRLAITILCFSDELSFLCVVAVAVASLPVPVPFPVPVPGPVAPLDFFASLALLNITVNPSAEAGLFTSHSPNLGRGRPFSCCR</sequence>
<reference evidence="2 3" key="1">
    <citation type="journal article" date="2018" name="Sci. Data">
        <title>The draft genome sequence of cork oak.</title>
        <authorList>
            <person name="Ramos A.M."/>
            <person name="Usie A."/>
            <person name="Barbosa P."/>
            <person name="Barros P.M."/>
            <person name="Capote T."/>
            <person name="Chaves I."/>
            <person name="Simoes F."/>
            <person name="Abreu I."/>
            <person name="Carrasquinho I."/>
            <person name="Faro C."/>
            <person name="Guimaraes J.B."/>
            <person name="Mendonca D."/>
            <person name="Nobrega F."/>
            <person name="Rodrigues L."/>
            <person name="Saibo N.J.M."/>
            <person name="Varela M.C."/>
            <person name="Egas C."/>
            <person name="Matos J."/>
            <person name="Miguel C.M."/>
            <person name="Oliveira M.M."/>
            <person name="Ricardo C.P."/>
            <person name="Goncalves S."/>
        </authorList>
    </citation>
    <scope>NUCLEOTIDE SEQUENCE [LARGE SCALE GENOMIC DNA]</scope>
    <source>
        <strain evidence="3">cv. HL8</strain>
    </source>
</reference>
<comment type="caution">
    <text evidence="2">The sequence shown here is derived from an EMBL/GenBank/DDBJ whole genome shotgun (WGS) entry which is preliminary data.</text>
</comment>
<feature type="signal peptide" evidence="1">
    <location>
        <begin position="1"/>
        <end position="25"/>
    </location>
</feature>
<gene>
    <name evidence="2" type="ORF">CFP56_010298</name>
</gene>
<accession>A0AAW0L163</accession>
<evidence type="ECO:0000313" key="2">
    <source>
        <dbReference type="EMBL" id="KAK7844812.1"/>
    </source>
</evidence>
<organism evidence="2 3">
    <name type="scientific">Quercus suber</name>
    <name type="common">Cork oak</name>
    <dbReference type="NCBI Taxonomy" id="58331"/>
    <lineage>
        <taxon>Eukaryota</taxon>
        <taxon>Viridiplantae</taxon>
        <taxon>Streptophyta</taxon>
        <taxon>Embryophyta</taxon>
        <taxon>Tracheophyta</taxon>
        <taxon>Spermatophyta</taxon>
        <taxon>Magnoliopsida</taxon>
        <taxon>eudicotyledons</taxon>
        <taxon>Gunneridae</taxon>
        <taxon>Pentapetalae</taxon>
        <taxon>rosids</taxon>
        <taxon>fabids</taxon>
        <taxon>Fagales</taxon>
        <taxon>Fagaceae</taxon>
        <taxon>Quercus</taxon>
    </lineage>
</organism>
<protein>
    <recommendedName>
        <fullName evidence="4">Secreted peptide</fullName>
    </recommendedName>
</protein>
<dbReference type="Proteomes" id="UP000237347">
    <property type="component" value="Unassembled WGS sequence"/>
</dbReference>